<evidence type="ECO:0000256" key="5">
    <source>
        <dbReference type="SAM" id="Phobius"/>
    </source>
</evidence>
<dbReference type="InterPro" id="IPR042240">
    <property type="entry name" value="CHASE_sf"/>
</dbReference>
<dbReference type="NCBIfam" id="TIGR00254">
    <property type="entry name" value="GGDEF"/>
    <property type="match status" value="1"/>
</dbReference>
<organism evidence="8 9">
    <name type="scientific">Vibrio olivae</name>
    <dbReference type="NCBI Taxonomy" id="1243002"/>
    <lineage>
        <taxon>Bacteria</taxon>
        <taxon>Pseudomonadati</taxon>
        <taxon>Pseudomonadota</taxon>
        <taxon>Gammaproteobacteria</taxon>
        <taxon>Vibrionales</taxon>
        <taxon>Vibrionaceae</taxon>
        <taxon>Vibrio</taxon>
    </lineage>
</organism>
<feature type="domain" description="GGDEF" evidence="7">
    <location>
        <begin position="318"/>
        <end position="448"/>
    </location>
</feature>
<dbReference type="SUPFAM" id="SSF55073">
    <property type="entry name" value="Nucleotide cyclase"/>
    <property type="match status" value="1"/>
</dbReference>
<sequence length="448" mass="50891">MFSKINKKSHILFALVSLLFWLVAVTTIHIISAQFIQKESLKVERVIEKNVALMRAKFEATIFMDTYLADSLATVVTIDPTFAIANWDNIASKLLSKALFVRNVGIAPDNVISKVYPLTGNEGAIGFDFKTNPQQLRTVLLAKNQQQVYIDGPLTLVQGGVGLIARYPIFSDYPLNEDYWGTVSVVLDYNKLIKHIGINEFENADIAFRRNDNRHVFLGNADVFNNPDIENTVMLPNGTWEMAAKYRLDNAEHIQFTKQVVYTIGYMIAVLLYSLIFIHFRNYRKVHKASLYDELTHLPNRRLAMSQLGQLVKSDDGGSFAVLNIDLNDFKLVNDQLGHEAGDELLKHIAHYLKLSVRTSDTVARFGGDEFIIILRHVSEAKNVEVVVEKIHQMFADNPLSWGKHKIEPSVSIGYALAQKETENVKHLLSEADHAMYKQKQKYKNKKH</sequence>
<evidence type="ECO:0000256" key="3">
    <source>
        <dbReference type="ARBA" id="ARBA00022989"/>
    </source>
</evidence>
<dbReference type="InterPro" id="IPR029787">
    <property type="entry name" value="Nucleotide_cyclase"/>
</dbReference>
<dbReference type="CDD" id="cd01949">
    <property type="entry name" value="GGDEF"/>
    <property type="match status" value="1"/>
</dbReference>
<dbReference type="SMART" id="SM01079">
    <property type="entry name" value="CHASE"/>
    <property type="match status" value="1"/>
</dbReference>
<evidence type="ECO:0000256" key="2">
    <source>
        <dbReference type="ARBA" id="ARBA00022692"/>
    </source>
</evidence>
<proteinExistence type="predicted"/>
<dbReference type="InterPro" id="IPR052163">
    <property type="entry name" value="DGC-Regulatory_Protein"/>
</dbReference>
<dbReference type="Pfam" id="PF03924">
    <property type="entry name" value="CHASE"/>
    <property type="match status" value="1"/>
</dbReference>
<accession>A0ABV5HHH1</accession>
<keyword evidence="9" id="KW-1185">Reference proteome</keyword>
<keyword evidence="4 5" id="KW-0472">Membrane</keyword>
<dbReference type="PANTHER" id="PTHR46663">
    <property type="entry name" value="DIGUANYLATE CYCLASE DGCT-RELATED"/>
    <property type="match status" value="1"/>
</dbReference>
<comment type="caution">
    <text evidence="8">The sequence shown here is derived from an EMBL/GenBank/DDBJ whole genome shotgun (WGS) entry which is preliminary data.</text>
</comment>
<evidence type="ECO:0000259" key="7">
    <source>
        <dbReference type="PROSITE" id="PS50887"/>
    </source>
</evidence>
<dbReference type="PANTHER" id="PTHR46663:SF2">
    <property type="entry name" value="GGDEF DOMAIN-CONTAINING PROTEIN"/>
    <property type="match status" value="1"/>
</dbReference>
<keyword evidence="3 5" id="KW-1133">Transmembrane helix</keyword>
<reference evidence="8 9" key="1">
    <citation type="submission" date="2024-09" db="EMBL/GenBank/DDBJ databases">
        <authorList>
            <person name="Sun Q."/>
            <person name="Mori K."/>
        </authorList>
    </citation>
    <scope>NUCLEOTIDE SEQUENCE [LARGE SCALE GENOMIC DNA]</scope>
    <source>
        <strain evidence="8 9">CECT 8064</strain>
    </source>
</reference>
<name>A0ABV5HHH1_9VIBR</name>
<dbReference type="GO" id="GO:0052621">
    <property type="term" value="F:diguanylate cyclase activity"/>
    <property type="evidence" value="ECO:0007669"/>
    <property type="project" value="UniProtKB-EC"/>
</dbReference>
<evidence type="ECO:0000256" key="1">
    <source>
        <dbReference type="ARBA" id="ARBA00004370"/>
    </source>
</evidence>
<keyword evidence="8" id="KW-0548">Nucleotidyltransferase</keyword>
<dbReference type="EMBL" id="JBHMEP010000001">
    <property type="protein sequence ID" value="MFB9133678.1"/>
    <property type="molecule type" value="Genomic_DNA"/>
</dbReference>
<evidence type="ECO:0000259" key="6">
    <source>
        <dbReference type="PROSITE" id="PS50839"/>
    </source>
</evidence>
<dbReference type="InterPro" id="IPR006189">
    <property type="entry name" value="CHASE_dom"/>
</dbReference>
<protein>
    <submittedName>
        <fullName evidence="8">Diguanylate cyclase domain-containing protein</fullName>
        <ecNumber evidence="8">2.7.7.65</ecNumber>
    </submittedName>
</protein>
<dbReference type="Pfam" id="PF00990">
    <property type="entry name" value="GGDEF"/>
    <property type="match status" value="1"/>
</dbReference>
<comment type="subcellular location">
    <subcellularLocation>
        <location evidence="1">Membrane</location>
    </subcellularLocation>
</comment>
<dbReference type="Gene3D" id="3.30.70.270">
    <property type="match status" value="1"/>
</dbReference>
<dbReference type="InterPro" id="IPR043128">
    <property type="entry name" value="Rev_trsase/Diguanyl_cyclase"/>
</dbReference>
<keyword evidence="8" id="KW-0808">Transferase</keyword>
<dbReference type="Proteomes" id="UP001589645">
    <property type="component" value="Unassembled WGS sequence"/>
</dbReference>
<dbReference type="SMART" id="SM00267">
    <property type="entry name" value="GGDEF"/>
    <property type="match status" value="1"/>
</dbReference>
<dbReference type="PROSITE" id="PS50887">
    <property type="entry name" value="GGDEF"/>
    <property type="match status" value="1"/>
</dbReference>
<dbReference type="RefSeq" id="WP_390189199.1">
    <property type="nucleotide sequence ID" value="NZ_JBHMEP010000001.1"/>
</dbReference>
<dbReference type="EC" id="2.7.7.65" evidence="8"/>
<feature type="domain" description="CHASE" evidence="6">
    <location>
        <begin position="111"/>
        <end position="201"/>
    </location>
</feature>
<dbReference type="InterPro" id="IPR000160">
    <property type="entry name" value="GGDEF_dom"/>
</dbReference>
<keyword evidence="2 5" id="KW-0812">Transmembrane</keyword>
<evidence type="ECO:0000256" key="4">
    <source>
        <dbReference type="ARBA" id="ARBA00023136"/>
    </source>
</evidence>
<gene>
    <name evidence="8" type="ORF">ACFFUV_01690</name>
</gene>
<evidence type="ECO:0000313" key="8">
    <source>
        <dbReference type="EMBL" id="MFB9133678.1"/>
    </source>
</evidence>
<dbReference type="PROSITE" id="PS50839">
    <property type="entry name" value="CHASE"/>
    <property type="match status" value="1"/>
</dbReference>
<dbReference type="Gene3D" id="3.30.450.350">
    <property type="entry name" value="CHASE domain"/>
    <property type="match status" value="1"/>
</dbReference>
<feature type="transmembrane region" description="Helical" evidence="5">
    <location>
        <begin position="260"/>
        <end position="280"/>
    </location>
</feature>
<evidence type="ECO:0000313" key="9">
    <source>
        <dbReference type="Proteomes" id="UP001589645"/>
    </source>
</evidence>